<dbReference type="Proteomes" id="UP001419268">
    <property type="component" value="Unassembled WGS sequence"/>
</dbReference>
<reference evidence="1 2" key="1">
    <citation type="submission" date="2024-01" db="EMBL/GenBank/DDBJ databases">
        <title>Genome assemblies of Stephania.</title>
        <authorList>
            <person name="Yang L."/>
        </authorList>
    </citation>
    <scope>NUCLEOTIDE SEQUENCE [LARGE SCALE GENOMIC DNA]</scope>
    <source>
        <strain evidence="1">JXDWG</strain>
        <tissue evidence="1">Leaf</tissue>
    </source>
</reference>
<protein>
    <recommendedName>
        <fullName evidence="3">Reverse transcriptase domain-containing protein</fullName>
    </recommendedName>
</protein>
<sequence length="110" mass="12950">MAPFEALYGRPCRSPSCWVELEDREIVEPEIVVDHTKKVKLIRQRLRGVHERHKRYADKYHGDLAYSEGAFVYLKVSHLKGLQRFGVKCKLAPRYIRPFMIKKRVGKVEP</sequence>
<gene>
    <name evidence="1" type="ORF">Scep_026831</name>
</gene>
<name>A0AAP0EP34_9MAGN</name>
<accession>A0AAP0EP34</accession>
<keyword evidence="2" id="KW-1185">Reference proteome</keyword>
<dbReference type="PANTHER" id="PTHR45835">
    <property type="entry name" value="YALI0A06105P"/>
    <property type="match status" value="1"/>
</dbReference>
<dbReference type="PANTHER" id="PTHR45835:SF99">
    <property type="entry name" value="CHROMO DOMAIN-CONTAINING PROTEIN-RELATED"/>
    <property type="match status" value="1"/>
</dbReference>
<evidence type="ECO:0008006" key="3">
    <source>
        <dbReference type="Google" id="ProtNLM"/>
    </source>
</evidence>
<organism evidence="1 2">
    <name type="scientific">Stephania cephalantha</name>
    <dbReference type="NCBI Taxonomy" id="152367"/>
    <lineage>
        <taxon>Eukaryota</taxon>
        <taxon>Viridiplantae</taxon>
        <taxon>Streptophyta</taxon>
        <taxon>Embryophyta</taxon>
        <taxon>Tracheophyta</taxon>
        <taxon>Spermatophyta</taxon>
        <taxon>Magnoliopsida</taxon>
        <taxon>Ranunculales</taxon>
        <taxon>Menispermaceae</taxon>
        <taxon>Menispermoideae</taxon>
        <taxon>Cissampelideae</taxon>
        <taxon>Stephania</taxon>
    </lineage>
</organism>
<comment type="caution">
    <text evidence="1">The sequence shown here is derived from an EMBL/GenBank/DDBJ whole genome shotgun (WGS) entry which is preliminary data.</text>
</comment>
<evidence type="ECO:0000313" key="2">
    <source>
        <dbReference type="Proteomes" id="UP001419268"/>
    </source>
</evidence>
<dbReference type="AlphaFoldDB" id="A0AAP0EP34"/>
<dbReference type="EMBL" id="JBBNAG010000011">
    <property type="protein sequence ID" value="KAK9095362.1"/>
    <property type="molecule type" value="Genomic_DNA"/>
</dbReference>
<proteinExistence type="predicted"/>
<evidence type="ECO:0000313" key="1">
    <source>
        <dbReference type="EMBL" id="KAK9095362.1"/>
    </source>
</evidence>